<dbReference type="RefSeq" id="WP_133638600.1">
    <property type="nucleotide sequence ID" value="NZ_SNZV01000001.1"/>
</dbReference>
<dbReference type="SMART" id="SM00342">
    <property type="entry name" value="HTH_ARAC"/>
    <property type="match status" value="1"/>
</dbReference>
<evidence type="ECO:0000313" key="6">
    <source>
        <dbReference type="Proteomes" id="UP000294752"/>
    </source>
</evidence>
<evidence type="ECO:0000256" key="1">
    <source>
        <dbReference type="ARBA" id="ARBA00023015"/>
    </source>
</evidence>
<dbReference type="InterPro" id="IPR018062">
    <property type="entry name" value="HTH_AraC-typ_CS"/>
</dbReference>
<keyword evidence="6" id="KW-1185">Reference proteome</keyword>
<dbReference type="InterPro" id="IPR037923">
    <property type="entry name" value="HTH-like"/>
</dbReference>
<dbReference type="PANTHER" id="PTHR43280:SF32">
    <property type="entry name" value="TRANSCRIPTIONAL REGULATORY PROTEIN"/>
    <property type="match status" value="1"/>
</dbReference>
<dbReference type="PANTHER" id="PTHR43280">
    <property type="entry name" value="ARAC-FAMILY TRANSCRIPTIONAL REGULATOR"/>
    <property type="match status" value="1"/>
</dbReference>
<dbReference type="Pfam" id="PF12833">
    <property type="entry name" value="HTH_18"/>
    <property type="match status" value="1"/>
</dbReference>
<dbReference type="GO" id="GO:0003700">
    <property type="term" value="F:DNA-binding transcription factor activity"/>
    <property type="evidence" value="ECO:0007669"/>
    <property type="project" value="InterPro"/>
</dbReference>
<dbReference type="GO" id="GO:0043565">
    <property type="term" value="F:sequence-specific DNA binding"/>
    <property type="evidence" value="ECO:0007669"/>
    <property type="project" value="InterPro"/>
</dbReference>
<dbReference type="AlphaFoldDB" id="A0A4R7DAP6"/>
<evidence type="ECO:0000256" key="3">
    <source>
        <dbReference type="ARBA" id="ARBA00023163"/>
    </source>
</evidence>
<dbReference type="SUPFAM" id="SSF51215">
    <property type="entry name" value="Regulatory protein AraC"/>
    <property type="match status" value="1"/>
</dbReference>
<dbReference type="InterPro" id="IPR020449">
    <property type="entry name" value="Tscrpt_reg_AraC-type_HTH"/>
</dbReference>
<name>A0A4R7DAP6_9SPHI</name>
<dbReference type="EMBL" id="SNZV01000001">
    <property type="protein sequence ID" value="TDS17492.1"/>
    <property type="molecule type" value="Genomic_DNA"/>
</dbReference>
<proteinExistence type="predicted"/>
<dbReference type="InterPro" id="IPR009057">
    <property type="entry name" value="Homeodomain-like_sf"/>
</dbReference>
<dbReference type="SUPFAM" id="SSF46689">
    <property type="entry name" value="Homeodomain-like"/>
    <property type="match status" value="1"/>
</dbReference>
<dbReference type="PROSITE" id="PS01124">
    <property type="entry name" value="HTH_ARAC_FAMILY_2"/>
    <property type="match status" value="1"/>
</dbReference>
<gene>
    <name evidence="5" type="ORF">B0I21_101359</name>
</gene>
<feature type="domain" description="HTH araC/xylS-type" evidence="4">
    <location>
        <begin position="172"/>
        <end position="270"/>
    </location>
</feature>
<accession>A0A4R7DAP6</accession>
<protein>
    <submittedName>
        <fullName evidence="5">AraC family transcriptional regulator</fullName>
    </submittedName>
</protein>
<dbReference type="InterPro" id="IPR018060">
    <property type="entry name" value="HTH_AraC"/>
</dbReference>
<dbReference type="Proteomes" id="UP000294752">
    <property type="component" value="Unassembled WGS sequence"/>
</dbReference>
<evidence type="ECO:0000256" key="2">
    <source>
        <dbReference type="ARBA" id="ARBA00023125"/>
    </source>
</evidence>
<reference evidence="5 6" key="1">
    <citation type="submission" date="2019-03" db="EMBL/GenBank/DDBJ databases">
        <title>Genomic Encyclopedia of Type Strains, Phase III (KMG-III): the genomes of soil and plant-associated and newly described type strains.</title>
        <authorList>
            <person name="Whitman W."/>
        </authorList>
    </citation>
    <scope>NUCLEOTIDE SEQUENCE [LARGE SCALE GENOMIC DNA]</scope>
    <source>
        <strain evidence="5 6">CGMCC 1.12801</strain>
    </source>
</reference>
<evidence type="ECO:0000313" key="5">
    <source>
        <dbReference type="EMBL" id="TDS17492.1"/>
    </source>
</evidence>
<keyword evidence="2" id="KW-0238">DNA-binding</keyword>
<keyword evidence="3" id="KW-0804">Transcription</keyword>
<dbReference type="OrthoDB" id="2585681at2"/>
<dbReference type="Gene3D" id="1.10.10.60">
    <property type="entry name" value="Homeodomain-like"/>
    <property type="match status" value="1"/>
</dbReference>
<evidence type="ECO:0000259" key="4">
    <source>
        <dbReference type="PROSITE" id="PS01124"/>
    </source>
</evidence>
<organism evidence="5 6">
    <name type="scientific">Sphingobacterium paludis</name>
    <dbReference type="NCBI Taxonomy" id="1476465"/>
    <lineage>
        <taxon>Bacteria</taxon>
        <taxon>Pseudomonadati</taxon>
        <taxon>Bacteroidota</taxon>
        <taxon>Sphingobacteriia</taxon>
        <taxon>Sphingobacteriales</taxon>
        <taxon>Sphingobacteriaceae</taxon>
        <taxon>Sphingobacterium</taxon>
    </lineage>
</organism>
<sequence length="276" mass="32080">MTDLFKIYRIELKDVVHIDPSTNNIHHHDFEELIIGIRGEATHFIDYESATYSTPFAIFVAKGKMHRIQPLAVDGECDFWVIRFRSEFIPETTFTLYAAYHNNANIPMQQNRCFDRLLTLCELMDSEMKQVNPDLGIVKSLLSALFVMIESERKKQMPETDALISNQNITFQNFLSILEENFRRPEGVNYYAEKLFMSARNLNLICHRIMQQSVSEIIETRKLIEAKNLLMTSDKPVATIGYELGYTDKAHFSHIFKKKSGQTPTAFRKEIKRLLS</sequence>
<keyword evidence="1" id="KW-0805">Transcription regulation</keyword>
<dbReference type="PROSITE" id="PS00041">
    <property type="entry name" value="HTH_ARAC_FAMILY_1"/>
    <property type="match status" value="1"/>
</dbReference>
<dbReference type="PRINTS" id="PR00032">
    <property type="entry name" value="HTHARAC"/>
</dbReference>
<comment type="caution">
    <text evidence="5">The sequence shown here is derived from an EMBL/GenBank/DDBJ whole genome shotgun (WGS) entry which is preliminary data.</text>
</comment>